<reference evidence="6 7" key="1">
    <citation type="journal article" date="2013" name="Genome Biol.">
        <title>The genome sequence of the most widely cultivated cacao type and its use to identify candidate genes regulating pod color.</title>
        <authorList>
            <person name="Motamayor J.C."/>
            <person name="Mockaitis K."/>
            <person name="Schmutz J."/>
            <person name="Haiminen N."/>
            <person name="Iii D.L."/>
            <person name="Cornejo O."/>
            <person name="Findley S.D."/>
            <person name="Zheng P."/>
            <person name="Utro F."/>
            <person name="Royaert S."/>
            <person name="Saski C."/>
            <person name="Jenkins J."/>
            <person name="Podicheti R."/>
            <person name="Zhao M."/>
            <person name="Scheffler B.E."/>
            <person name="Stack J.C."/>
            <person name="Feltus F.A."/>
            <person name="Mustiga G.M."/>
            <person name="Amores F."/>
            <person name="Phillips W."/>
            <person name="Marelli J.P."/>
            <person name="May G.D."/>
            <person name="Shapiro H."/>
            <person name="Ma J."/>
            <person name="Bustamante C.D."/>
            <person name="Schnell R.J."/>
            <person name="Main D."/>
            <person name="Gilbert D."/>
            <person name="Parida L."/>
            <person name="Kuhn D.N."/>
        </authorList>
    </citation>
    <scope>NUCLEOTIDE SEQUENCE [LARGE SCALE GENOMIC DNA]</scope>
    <source>
        <strain evidence="7">cv. Matina 1-6</strain>
    </source>
</reference>
<evidence type="ECO:0000256" key="1">
    <source>
        <dbReference type="ARBA" id="ARBA00010086"/>
    </source>
</evidence>
<dbReference type="InterPro" id="IPR029063">
    <property type="entry name" value="SAM-dependent_MTases_sf"/>
</dbReference>
<dbReference type="EMBL" id="CM001879">
    <property type="protein sequence ID" value="EOX93159.1"/>
    <property type="molecule type" value="Genomic_DNA"/>
</dbReference>
<organism evidence="6 7">
    <name type="scientific">Theobroma cacao</name>
    <name type="common">Cacao</name>
    <name type="synonym">Cocoa</name>
    <dbReference type="NCBI Taxonomy" id="3641"/>
    <lineage>
        <taxon>Eukaryota</taxon>
        <taxon>Viridiplantae</taxon>
        <taxon>Streptophyta</taxon>
        <taxon>Embryophyta</taxon>
        <taxon>Tracheophyta</taxon>
        <taxon>Spermatophyta</taxon>
        <taxon>Magnoliopsida</taxon>
        <taxon>eudicotyledons</taxon>
        <taxon>Gunneridae</taxon>
        <taxon>Pentapetalae</taxon>
        <taxon>rosids</taxon>
        <taxon>malvids</taxon>
        <taxon>Malvales</taxon>
        <taxon>Malvaceae</taxon>
        <taxon>Byttnerioideae</taxon>
        <taxon>Theobroma</taxon>
    </lineage>
</organism>
<evidence type="ECO:0000256" key="3">
    <source>
        <dbReference type="ARBA" id="ARBA00022603"/>
    </source>
</evidence>
<keyword evidence="5" id="KW-0949">S-adenosyl-L-methionine</keyword>
<protein>
    <recommendedName>
        <fullName evidence="2">carnosine N-methyltransferase</fullName>
        <ecNumber evidence="2">2.1.1.22</ecNumber>
    </recommendedName>
</protein>
<dbReference type="PANTHER" id="PTHR12303">
    <property type="entry name" value="CARNOSINE N-METHYLTRANSFERASE"/>
    <property type="match status" value="1"/>
</dbReference>
<comment type="similarity">
    <text evidence="1">Belongs to the carnosine N-methyltransferase family.</text>
</comment>
<dbReference type="eggNOG" id="KOG2798">
    <property type="taxonomic scope" value="Eukaryota"/>
</dbReference>
<dbReference type="OMA" id="ENMHGHC"/>
<keyword evidence="7" id="KW-1185">Reference proteome</keyword>
<dbReference type="InterPro" id="IPR012901">
    <property type="entry name" value="CARME"/>
</dbReference>
<name>A0A061DKB7_THECC</name>
<dbReference type="GO" id="GO:0032259">
    <property type="term" value="P:methylation"/>
    <property type="evidence" value="ECO:0007669"/>
    <property type="project" value="UniProtKB-KW"/>
</dbReference>
<dbReference type="FunCoup" id="A0A061DKB7">
    <property type="interactions" value="2887"/>
</dbReference>
<evidence type="ECO:0000256" key="5">
    <source>
        <dbReference type="ARBA" id="ARBA00022691"/>
    </source>
</evidence>
<dbReference type="InParanoid" id="A0A061DKB7"/>
<dbReference type="EC" id="2.1.1.22" evidence="2"/>
<keyword evidence="3 6" id="KW-0489">Methyltransferase</keyword>
<dbReference type="GO" id="GO:0008757">
    <property type="term" value="F:S-adenosylmethionine-dependent methyltransferase activity"/>
    <property type="evidence" value="ECO:0000318"/>
    <property type="project" value="GO_Central"/>
</dbReference>
<dbReference type="PANTHER" id="PTHR12303:SF6">
    <property type="entry name" value="CARNOSINE N-METHYLTRANSFERASE"/>
    <property type="match status" value="1"/>
</dbReference>
<evidence type="ECO:0000256" key="2">
    <source>
        <dbReference type="ARBA" id="ARBA00012003"/>
    </source>
</evidence>
<accession>A0A061DKB7</accession>
<proteinExistence type="inferred from homology"/>
<dbReference type="AlphaFoldDB" id="A0A061DKB7"/>
<dbReference type="GO" id="GO:0030735">
    <property type="term" value="F:carnosine N-methyltransferase activity"/>
    <property type="evidence" value="ECO:0007669"/>
    <property type="project" value="UniProtKB-EC"/>
</dbReference>
<evidence type="ECO:0000256" key="4">
    <source>
        <dbReference type="ARBA" id="ARBA00022679"/>
    </source>
</evidence>
<evidence type="ECO:0000313" key="7">
    <source>
        <dbReference type="Proteomes" id="UP000026915"/>
    </source>
</evidence>
<evidence type="ECO:0000313" key="6">
    <source>
        <dbReference type="EMBL" id="EOX93159.1"/>
    </source>
</evidence>
<dbReference type="Gramene" id="EOX93159">
    <property type="protein sequence ID" value="EOX93159"/>
    <property type="gene ID" value="TCM_002008"/>
</dbReference>
<keyword evidence="4" id="KW-0808">Transferase</keyword>
<dbReference type="STRING" id="3641.A0A061DKB7"/>
<gene>
    <name evidence="6" type="ORF">TCM_002008</name>
</gene>
<dbReference type="SMART" id="SM01296">
    <property type="entry name" value="N2227"/>
    <property type="match status" value="1"/>
</dbReference>
<dbReference type="Proteomes" id="UP000026915">
    <property type="component" value="Chromosome 1"/>
</dbReference>
<sequence>MSGEVEEDEERRRQRKLEEVLEVKSLRRIISAYLNYPEAAEEDVRRFERSFKKLSPAHKALLSHYPLKFQRLRRCISVNSYFIFNMLQSFEPPLDMSQDVDICEDPHLENFQHEHCHSEERNACFCQSASTSGRMCCSNLAQACSQERSNIISNPTAETTHELQEVQSGHQHETISGSCAGEVGNDKEIAECCGNDVTDSNGNVFSSPHDWLDPSLQLNVPLVDVDKAPPDFDSYLLLSVLQQLFFHLNLALLVASAYCSTTMANLYEFSILMVLGQACMCSLVYGYFDIRGIITLLQGEKERDQCYKPILEELDALFPNRSKESPPACLVPGAGLGRLALEISCLGFISQGNEFSYYMMLCSSFILNHTQTTGEWTIYPWIHSNCNSLSDNDQLRPVSIPDIHPASAGITEGFSMCGGDFVEVYNDSSQIGVWDAVVTCFFIDTAHNIIEYIEIISKILKEGGVWINLGPLLYHFADVYGQEDEMSIELSLEDVKKVALRYGFQFEKEQTIETTYTTNPRSMMQISIKMGYNSKIVLLMKHQALMFLIKQFISVCFPMLTCAELVDDVSVKGTRETFIPEC</sequence>
<dbReference type="SUPFAM" id="SSF53335">
    <property type="entry name" value="S-adenosyl-L-methionine-dependent methyltransferases"/>
    <property type="match status" value="1"/>
</dbReference>
<dbReference type="Pfam" id="PF07942">
    <property type="entry name" value="CARME"/>
    <property type="match status" value="1"/>
</dbReference>